<dbReference type="GO" id="GO:0008270">
    <property type="term" value="F:zinc ion binding"/>
    <property type="evidence" value="ECO:0007669"/>
    <property type="project" value="UniProtKB-KW"/>
</dbReference>
<keyword evidence="7 9" id="KW-0472">Membrane</keyword>
<comment type="caution">
    <text evidence="11">The sequence shown here is derived from an EMBL/GenBank/DDBJ whole genome shotgun (WGS) entry which is preliminary data.</text>
</comment>
<evidence type="ECO:0000256" key="8">
    <source>
        <dbReference type="SAM" id="MobiDB-lite"/>
    </source>
</evidence>
<dbReference type="Pfam" id="PF12906">
    <property type="entry name" value="RINGv"/>
    <property type="match status" value="1"/>
</dbReference>
<reference evidence="11 12" key="1">
    <citation type="submission" date="2018-05" db="EMBL/GenBank/DDBJ databases">
        <title>Whole genome sequencing for identification of molecular markers to develop diagnostic detection tools for the regulated plant pathogen Lachnellula willkommii.</title>
        <authorList>
            <person name="Giroux E."/>
            <person name="Bilodeau G."/>
        </authorList>
    </citation>
    <scope>NUCLEOTIDE SEQUENCE [LARGE SCALE GENOMIC DNA]</scope>
    <source>
        <strain evidence="11 12">CBS 625.97</strain>
    </source>
</reference>
<name>A0A7D8YZ52_9HELO</name>
<proteinExistence type="predicted"/>
<feature type="region of interest" description="Disordered" evidence="8">
    <location>
        <begin position="1"/>
        <end position="27"/>
    </location>
</feature>
<dbReference type="GO" id="GO:0016020">
    <property type="term" value="C:membrane"/>
    <property type="evidence" value="ECO:0007669"/>
    <property type="project" value="UniProtKB-SubCell"/>
</dbReference>
<dbReference type="InterPro" id="IPR013083">
    <property type="entry name" value="Znf_RING/FYVE/PHD"/>
</dbReference>
<keyword evidence="3" id="KW-0479">Metal-binding</keyword>
<feature type="non-terminal residue" evidence="11">
    <location>
        <position position="483"/>
    </location>
</feature>
<protein>
    <submittedName>
        <fullName evidence="11">E3 ubiquitin-protein ligase MARCH5</fullName>
    </submittedName>
</protein>
<keyword evidence="2 9" id="KW-0812">Transmembrane</keyword>
<dbReference type="AlphaFoldDB" id="A0A7D8YZ52"/>
<dbReference type="InterPro" id="IPR011016">
    <property type="entry name" value="Znf_RING-CH"/>
</dbReference>
<organism evidence="11 12">
    <name type="scientific">Lachnellula cervina</name>
    <dbReference type="NCBI Taxonomy" id="1316786"/>
    <lineage>
        <taxon>Eukaryota</taxon>
        <taxon>Fungi</taxon>
        <taxon>Dikarya</taxon>
        <taxon>Ascomycota</taxon>
        <taxon>Pezizomycotina</taxon>
        <taxon>Leotiomycetes</taxon>
        <taxon>Helotiales</taxon>
        <taxon>Lachnaceae</taxon>
        <taxon>Lachnellula</taxon>
    </lineage>
</organism>
<sequence length="483" mass="53659">MSSTDRNTSRPESPHRSSSQQPSPTGEDEIRRCWICQQDENEDIRPSVWLKPCPCSLVAHEECLLEWIADEEQPKSGELAVAHQIKCPQCKADIRIDRPRDWIVGLYDRIQGFSRALILPSAVSALVGCTYSGFFVYGLNTITIVFGPEMAGQILLSAVKAPSRFATSSWPRLARDALLMAERGLLATDPFIPGAYTSWKLGVGMPLIGPALILLRTRLSEFLFPLLAPLYFITPSHQDVFNWPPTPGLTFAIIPYLRVAYSNLYRYAFEDLEKKWDLAVQRAPREGETAEQIAQDRMNDGAAADGIGGAIIEIEIGDGFADNAQPPAAPQRVDAVQLADAHAGRMRDFALRQAERREGADLAPNAAPVQDAEPAQNRRVNRNWQRDINLFDAATTAMGALAFPVISSLMGDFLNFILPARLVGRGFYMKIGPKGLLKERWGRTIVGGCLFVVLKDVVTLYCKWKKARDFGKKKIIEYVKPGE</sequence>
<dbReference type="Gene3D" id="3.30.40.10">
    <property type="entry name" value="Zinc/RING finger domain, C3HC4 (zinc finger)"/>
    <property type="match status" value="1"/>
</dbReference>
<dbReference type="OrthoDB" id="5817083at2759"/>
<gene>
    <name evidence="11" type="primary">march5</name>
    <name evidence="11" type="ORF">LCER1_G003848</name>
</gene>
<evidence type="ECO:0000256" key="7">
    <source>
        <dbReference type="ARBA" id="ARBA00023136"/>
    </source>
</evidence>
<dbReference type="EMBL" id="QGMG01000262">
    <property type="protein sequence ID" value="TVY55222.1"/>
    <property type="molecule type" value="Genomic_DNA"/>
</dbReference>
<dbReference type="PROSITE" id="PS51292">
    <property type="entry name" value="ZF_RING_CH"/>
    <property type="match status" value="1"/>
</dbReference>
<evidence type="ECO:0000256" key="3">
    <source>
        <dbReference type="ARBA" id="ARBA00022723"/>
    </source>
</evidence>
<evidence type="ECO:0000256" key="1">
    <source>
        <dbReference type="ARBA" id="ARBA00004141"/>
    </source>
</evidence>
<dbReference type="SMART" id="SM00744">
    <property type="entry name" value="RINGv"/>
    <property type="match status" value="1"/>
</dbReference>
<comment type="subcellular location">
    <subcellularLocation>
        <location evidence="1">Membrane</location>
        <topology evidence="1">Multi-pass membrane protein</topology>
    </subcellularLocation>
</comment>
<evidence type="ECO:0000256" key="4">
    <source>
        <dbReference type="ARBA" id="ARBA00022771"/>
    </source>
</evidence>
<evidence type="ECO:0000256" key="9">
    <source>
        <dbReference type="SAM" id="Phobius"/>
    </source>
</evidence>
<evidence type="ECO:0000256" key="5">
    <source>
        <dbReference type="ARBA" id="ARBA00022833"/>
    </source>
</evidence>
<evidence type="ECO:0000313" key="12">
    <source>
        <dbReference type="Proteomes" id="UP000481288"/>
    </source>
</evidence>
<evidence type="ECO:0000256" key="6">
    <source>
        <dbReference type="ARBA" id="ARBA00022989"/>
    </source>
</evidence>
<evidence type="ECO:0000256" key="2">
    <source>
        <dbReference type="ARBA" id="ARBA00022692"/>
    </source>
</evidence>
<dbReference type="Proteomes" id="UP000481288">
    <property type="component" value="Unassembled WGS sequence"/>
</dbReference>
<dbReference type="PANTHER" id="PTHR46283">
    <property type="entry name" value="E3 UBIQUITIN-PROTEIN LIGASE MARCH5"/>
    <property type="match status" value="1"/>
</dbReference>
<keyword evidence="4" id="KW-0863">Zinc-finger</keyword>
<evidence type="ECO:0000259" key="10">
    <source>
        <dbReference type="PROSITE" id="PS51292"/>
    </source>
</evidence>
<keyword evidence="5" id="KW-0862">Zinc</keyword>
<feature type="domain" description="RING-CH-type" evidence="10">
    <location>
        <begin position="25"/>
        <end position="97"/>
    </location>
</feature>
<feature type="transmembrane region" description="Helical" evidence="9">
    <location>
        <begin position="116"/>
        <end position="139"/>
    </location>
</feature>
<accession>A0A7D8YZ52</accession>
<evidence type="ECO:0000313" key="11">
    <source>
        <dbReference type="EMBL" id="TVY55222.1"/>
    </source>
</evidence>
<keyword evidence="12" id="KW-1185">Reference proteome</keyword>
<dbReference type="SUPFAM" id="SSF57850">
    <property type="entry name" value="RING/U-box"/>
    <property type="match status" value="1"/>
</dbReference>
<keyword evidence="6 9" id="KW-1133">Transmembrane helix</keyword>